<keyword evidence="4" id="KW-1185">Reference proteome</keyword>
<dbReference type="Proteomes" id="UP000001940">
    <property type="component" value="Chromosome II"/>
</dbReference>
<dbReference type="InParanoid" id="Q9U2F1"/>
<dbReference type="SUPFAM" id="SSF82708">
    <property type="entry name" value="R3H domain"/>
    <property type="match status" value="1"/>
</dbReference>
<dbReference type="InterPro" id="IPR025952">
    <property type="entry name" value="R3H-assoc_dom"/>
</dbReference>
<feature type="region of interest" description="Disordered" evidence="1">
    <location>
        <begin position="152"/>
        <end position="190"/>
    </location>
</feature>
<dbReference type="IntAct" id="Q9U2F1">
    <property type="interactions" value="2"/>
</dbReference>
<dbReference type="UCSC" id="Y46G5A.18a">
    <property type="organism name" value="c. elegans"/>
</dbReference>
<dbReference type="RefSeq" id="NP_496722.1">
    <property type="nucleotide sequence ID" value="NM_064321.4"/>
</dbReference>
<dbReference type="eggNOG" id="KOG1478">
    <property type="taxonomic scope" value="Eukaryota"/>
</dbReference>
<dbReference type="Pfam" id="PF13902">
    <property type="entry name" value="R3H-assoc"/>
    <property type="match status" value="1"/>
</dbReference>
<keyword evidence="6" id="KW-1267">Proteomics identification</keyword>
<dbReference type="PANTHER" id="PTHR32019">
    <property type="entry name" value="R3H DOMAIN-CONTAINING PROTEIN 4"/>
    <property type="match status" value="1"/>
</dbReference>
<dbReference type="HOGENOM" id="CLU_754861_0_0_1"/>
<dbReference type="PANTHER" id="PTHR32019:SF2">
    <property type="entry name" value="R3H DOMAIN-CONTAINING PROTEIN 4"/>
    <property type="match status" value="1"/>
</dbReference>
<gene>
    <name evidence="3" type="ORF">CELE_Y46G5A.18</name>
    <name evidence="3 5" type="ORF">Y46G5A.18</name>
</gene>
<feature type="compositionally biased region" description="Basic and acidic residues" evidence="1">
    <location>
        <begin position="357"/>
        <end position="368"/>
    </location>
</feature>
<evidence type="ECO:0000313" key="4">
    <source>
        <dbReference type="Proteomes" id="UP000001940"/>
    </source>
</evidence>
<name>Q9U2F1_CAEEL</name>
<dbReference type="InterPro" id="IPR039629">
    <property type="entry name" value="R3HDM4"/>
</dbReference>
<evidence type="ECO:0007829" key="6">
    <source>
        <dbReference type="PeptideAtlas" id="Q9U2F1"/>
    </source>
</evidence>
<dbReference type="OMA" id="AHIVAQW"/>
<protein>
    <submittedName>
        <fullName evidence="3">R3H-associated N-terminal domain-containing protein</fullName>
    </submittedName>
</protein>
<dbReference type="EMBL" id="BX284602">
    <property type="protein sequence ID" value="CAB60360.1"/>
    <property type="molecule type" value="Genomic_DNA"/>
</dbReference>
<dbReference type="AlphaFoldDB" id="Q9U2F1"/>
<feature type="compositionally biased region" description="Polar residues" evidence="1">
    <location>
        <begin position="152"/>
        <end position="186"/>
    </location>
</feature>
<dbReference type="ExpressionAtlas" id="Q9U2F1">
    <property type="expression patterns" value="baseline and differential"/>
</dbReference>
<dbReference type="PaxDb" id="6239-Y46G5A.18a"/>
<sequence length="375" mass="43000">MGVPRKENAEFRPIRVEDCDEYNNYANYDLSETDELNEHSRRISVEQLHPMRNKTAKKLKMAGKMAFRRHFDDIDTDGVNVKRNMGMRKWRRVEHARIMLTFTDLDDICEDGSDIATPPTTAFDKLFADRENMKLWNEFCSRDEMEQRRILNGTSKLQQKTPDTPTTSSGSASGIVTSCSGKSPTTKKAGKRFSPYSGAACFDRIDPKSRMALLGKKVNWAFVDFLERELRNVFRIDNRNQQDTEAVFIGHYPASSDRLLAHIVAQWLGLSSQSITDPNLNERITEFRNRRPLIPPQTTLIDHLEARVMKRCIEFVPFSMRDGAQEEPVEHDLALDVDTSFLLAEEIDELNISTASEPDRSDSEESWEKVQPSDA</sequence>
<evidence type="ECO:0000259" key="2">
    <source>
        <dbReference type="Pfam" id="PF13902"/>
    </source>
</evidence>
<proteinExistence type="evidence at protein level"/>
<dbReference type="AGR" id="WB:WBGene00012908"/>
<evidence type="ECO:0000313" key="5">
    <source>
        <dbReference type="WormBase" id="Y46G5A.18a"/>
    </source>
</evidence>
<evidence type="ECO:0000256" key="1">
    <source>
        <dbReference type="SAM" id="MobiDB-lite"/>
    </source>
</evidence>
<dbReference type="GO" id="GO:0003676">
    <property type="term" value="F:nucleic acid binding"/>
    <property type="evidence" value="ECO:0007669"/>
    <property type="project" value="InterPro"/>
</dbReference>
<dbReference type="OrthoDB" id="75169at2759"/>
<dbReference type="GeneID" id="174913"/>
<dbReference type="WormBase" id="Y46G5A.18a">
    <property type="protein sequence ID" value="CE21995"/>
    <property type="gene ID" value="WBGene00012908"/>
</dbReference>
<dbReference type="FunCoup" id="Q9U2F1">
    <property type="interactions" value="346"/>
</dbReference>
<dbReference type="STRING" id="6239.Y46G5A.18a.2"/>
<dbReference type="PhylomeDB" id="Q9U2F1"/>
<organism evidence="3 4">
    <name type="scientific">Caenorhabditis elegans</name>
    <dbReference type="NCBI Taxonomy" id="6239"/>
    <lineage>
        <taxon>Eukaryota</taxon>
        <taxon>Metazoa</taxon>
        <taxon>Ecdysozoa</taxon>
        <taxon>Nematoda</taxon>
        <taxon>Chromadorea</taxon>
        <taxon>Rhabditida</taxon>
        <taxon>Rhabditina</taxon>
        <taxon>Rhabditomorpha</taxon>
        <taxon>Rhabditoidea</taxon>
        <taxon>Rhabditidae</taxon>
        <taxon>Peloderinae</taxon>
        <taxon>Caenorhabditis</taxon>
    </lineage>
</organism>
<feature type="region of interest" description="Disordered" evidence="1">
    <location>
        <begin position="352"/>
        <end position="375"/>
    </location>
</feature>
<dbReference type="Bgee" id="WBGene00012908">
    <property type="expression patterns" value="Expressed in pharyngeal muscle cell (C elegans) and 3 other cell types or tissues"/>
</dbReference>
<accession>Q9U2F1</accession>
<dbReference type="InterPro" id="IPR036867">
    <property type="entry name" value="R3H_dom_sf"/>
</dbReference>
<dbReference type="CTD" id="174913"/>
<reference evidence="3 4" key="1">
    <citation type="journal article" date="1998" name="Science">
        <title>Genome sequence of the nematode C. elegans: a platform for investigating biology.</title>
        <authorList>
            <consortium name="The C. elegans sequencing consortium"/>
            <person name="Sulson J.E."/>
            <person name="Waterston R."/>
        </authorList>
    </citation>
    <scope>NUCLEOTIDE SEQUENCE [LARGE SCALE GENOMIC DNA]</scope>
    <source>
        <strain evidence="3 4">Bristol N2</strain>
    </source>
</reference>
<feature type="domain" description="R3H-associated N-terminal" evidence="2">
    <location>
        <begin position="71"/>
        <end position="213"/>
    </location>
</feature>
<evidence type="ECO:0000313" key="3">
    <source>
        <dbReference type="EMBL" id="CAB60360.1"/>
    </source>
</evidence>